<sequence length="259" mass="30010">MENTSKKLSKITPRKRLTNKIAQKKFREKAQKKYEQLIEKCNYLEKRNKELEANQILLKKKLQIIENNNINNNKMSSIYKHLIPSSPEIQDYTSYKDTIIDTEYNITEGVKNGDDCSSVTTCNNNNNSDSMKDLNDWLSVKQNTQNVPPALCKFYESFCSSGNEADTYYSPLNSLLSTTETDFFSKDKSSTLDFLLSNWMESCNNQSNNFFECMDKNKSNSIDSFFTSSKKDLLFNGCNELSTNDSTSADYQYYFFPEY</sequence>
<proteinExistence type="predicted"/>
<feature type="coiled-coil region" evidence="1">
    <location>
        <begin position="27"/>
        <end position="68"/>
    </location>
</feature>
<evidence type="ECO:0000313" key="4">
    <source>
        <dbReference type="Proteomes" id="UP000092321"/>
    </source>
</evidence>
<comment type="caution">
    <text evidence="3">The sequence shown here is derived from an EMBL/GenBank/DDBJ whole genome shotgun (WGS) entry which is preliminary data.</text>
</comment>
<accession>A0A1B7TFS1</accession>
<reference evidence="4" key="1">
    <citation type="journal article" date="2016" name="Proc. Natl. Acad. Sci. U.S.A.">
        <title>Comparative genomics of biotechnologically important yeasts.</title>
        <authorList>
            <person name="Riley R."/>
            <person name="Haridas S."/>
            <person name="Wolfe K.H."/>
            <person name="Lopes M.R."/>
            <person name="Hittinger C.T."/>
            <person name="Goeker M."/>
            <person name="Salamov A.A."/>
            <person name="Wisecaver J.H."/>
            <person name="Long T.M."/>
            <person name="Calvey C.H."/>
            <person name="Aerts A.L."/>
            <person name="Barry K.W."/>
            <person name="Choi C."/>
            <person name="Clum A."/>
            <person name="Coughlan A.Y."/>
            <person name="Deshpande S."/>
            <person name="Douglass A.P."/>
            <person name="Hanson S.J."/>
            <person name="Klenk H.-P."/>
            <person name="LaButti K.M."/>
            <person name="Lapidus A."/>
            <person name="Lindquist E.A."/>
            <person name="Lipzen A.M."/>
            <person name="Meier-Kolthoff J.P."/>
            <person name="Ohm R.A."/>
            <person name="Otillar R.P."/>
            <person name="Pangilinan J.L."/>
            <person name="Peng Y."/>
            <person name="Rokas A."/>
            <person name="Rosa C.A."/>
            <person name="Scheuner C."/>
            <person name="Sibirny A.A."/>
            <person name="Slot J.C."/>
            <person name="Stielow J.B."/>
            <person name="Sun H."/>
            <person name="Kurtzman C.P."/>
            <person name="Blackwell M."/>
            <person name="Grigoriev I.V."/>
            <person name="Jeffries T.W."/>
        </authorList>
    </citation>
    <scope>NUCLEOTIDE SEQUENCE [LARGE SCALE GENOMIC DNA]</scope>
    <source>
        <strain evidence="4">NRRL Y-1626</strain>
    </source>
</reference>
<evidence type="ECO:0000313" key="3">
    <source>
        <dbReference type="EMBL" id="OBA27596.1"/>
    </source>
</evidence>
<dbReference type="Proteomes" id="UP000092321">
    <property type="component" value="Unassembled WGS sequence"/>
</dbReference>
<dbReference type="Pfam" id="PF07716">
    <property type="entry name" value="bZIP_2"/>
    <property type="match status" value="1"/>
</dbReference>
<dbReference type="AlphaFoldDB" id="A0A1B7TFS1"/>
<dbReference type="InterPro" id="IPR004827">
    <property type="entry name" value="bZIP"/>
</dbReference>
<name>A0A1B7TFS1_9ASCO</name>
<organism evidence="3 4">
    <name type="scientific">Hanseniaspora valbyensis NRRL Y-1626</name>
    <dbReference type="NCBI Taxonomy" id="766949"/>
    <lineage>
        <taxon>Eukaryota</taxon>
        <taxon>Fungi</taxon>
        <taxon>Dikarya</taxon>
        <taxon>Ascomycota</taxon>
        <taxon>Saccharomycotina</taxon>
        <taxon>Saccharomycetes</taxon>
        <taxon>Saccharomycodales</taxon>
        <taxon>Saccharomycodaceae</taxon>
        <taxon>Hanseniaspora</taxon>
    </lineage>
</organism>
<dbReference type="SUPFAM" id="SSF57959">
    <property type="entry name" value="Leucine zipper domain"/>
    <property type="match status" value="1"/>
</dbReference>
<evidence type="ECO:0000256" key="1">
    <source>
        <dbReference type="SAM" id="Coils"/>
    </source>
</evidence>
<protein>
    <recommendedName>
        <fullName evidence="2">BZIP domain-containing protein</fullName>
    </recommendedName>
</protein>
<dbReference type="GO" id="GO:0003700">
    <property type="term" value="F:DNA-binding transcription factor activity"/>
    <property type="evidence" value="ECO:0007669"/>
    <property type="project" value="InterPro"/>
</dbReference>
<dbReference type="InterPro" id="IPR046347">
    <property type="entry name" value="bZIP_sf"/>
</dbReference>
<evidence type="ECO:0000259" key="2">
    <source>
        <dbReference type="Pfam" id="PF07716"/>
    </source>
</evidence>
<gene>
    <name evidence="3" type="ORF">HANVADRAFT_52055</name>
</gene>
<dbReference type="EMBL" id="LXPE01000007">
    <property type="protein sequence ID" value="OBA27596.1"/>
    <property type="molecule type" value="Genomic_DNA"/>
</dbReference>
<keyword evidence="4" id="KW-1185">Reference proteome</keyword>
<feature type="domain" description="BZIP" evidence="2">
    <location>
        <begin position="13"/>
        <end position="60"/>
    </location>
</feature>
<keyword evidence="1" id="KW-0175">Coiled coil</keyword>
<dbReference type="CDD" id="cd14686">
    <property type="entry name" value="bZIP"/>
    <property type="match status" value="1"/>
</dbReference>